<accession>A0A951P803</accession>
<feature type="region of interest" description="Disordered" evidence="11">
    <location>
        <begin position="464"/>
        <end position="492"/>
    </location>
</feature>
<dbReference type="Proteomes" id="UP000707356">
    <property type="component" value="Unassembled WGS sequence"/>
</dbReference>
<dbReference type="InterPro" id="IPR050191">
    <property type="entry name" value="ATP-dep_DNA_ligase"/>
</dbReference>
<dbReference type="SUPFAM" id="SSF50249">
    <property type="entry name" value="Nucleic acid-binding proteins"/>
    <property type="match status" value="1"/>
</dbReference>
<dbReference type="GO" id="GO:0051301">
    <property type="term" value="P:cell division"/>
    <property type="evidence" value="ECO:0007669"/>
    <property type="project" value="UniProtKB-KW"/>
</dbReference>
<dbReference type="PROSITE" id="PS50160">
    <property type="entry name" value="DNA_LIGASE_A3"/>
    <property type="match status" value="1"/>
</dbReference>
<evidence type="ECO:0000256" key="3">
    <source>
        <dbReference type="ARBA" id="ARBA00022618"/>
    </source>
</evidence>
<evidence type="ECO:0000256" key="11">
    <source>
        <dbReference type="SAM" id="MobiDB-lite"/>
    </source>
</evidence>
<keyword evidence="6" id="KW-0067">ATP-binding</keyword>
<keyword evidence="8" id="KW-0234">DNA repair</keyword>
<dbReference type="Pfam" id="PF04675">
    <property type="entry name" value="DNA_ligase_A_N"/>
    <property type="match status" value="1"/>
</dbReference>
<keyword evidence="4" id="KW-0547">Nucleotide-binding</keyword>
<dbReference type="EMBL" id="JAHHHV010000021">
    <property type="protein sequence ID" value="MBW4464796.1"/>
    <property type="molecule type" value="Genomic_DNA"/>
</dbReference>
<sequence length="612" mass="66853">MVNVAADGTFIEFAAVADWVSAAESNSHAVLLLSQYFTQLRDDHLLHAVRYFAGQAVPLRERPITPIGEVTLISALSVLTGAEPASLSEQYQQLGDWSEVAAQVLVKRTDPVLTLEDVAIALEQLAKAKSKRRLGWVIRLLARATPPEARCLTQLMLGRLQIERAEQTVELAVAQMVDQPLERIQWGHVLLGDLGKTAVVARHGQLEQARMQLFQPLKFMLASTASEPLQLLESWSGGYAVEPKYDGLRVQAHIAPADRSSDLQEETVVAGIRVALFSRSLAEITTSFLDLIVPLAALEPRALVSGESAGLVLDGEIVPYRVLADRRQILPFSALQPRLDASAAAADTAAVSVAFVAYDLLYKDGEILLNQPYSQRRAALEGLAMETAKVWLAEARTFEHLADLTAYLRTRPLGAAGEGFMVKSLRARYRPGRHSRDWLKLKQVEVTIDVVVTAVEQAVAGSDAELEAKPVEAEPSSSGELDSGSSGQTPSVRSSFSIAVRASPSDPTLLSIGKVSADDLEPNQLTLLLDWFDQHTLEEFAEGRVCLVEPQIVLEVAFSRLQPSSRYKSGYLLEQPRIVRVRSDKPVSEIESLESLAELAAPERPQPLQNSS</sequence>
<comment type="catalytic activity">
    <reaction evidence="10">
        <text>ATP + (deoxyribonucleotide)n-3'-hydroxyl + 5'-phospho-(deoxyribonucleotide)m = (deoxyribonucleotide)n+m + AMP + diphosphate.</text>
        <dbReference type="EC" id="6.5.1.1"/>
    </reaction>
</comment>
<evidence type="ECO:0000256" key="9">
    <source>
        <dbReference type="ARBA" id="ARBA00023306"/>
    </source>
</evidence>
<evidence type="ECO:0000256" key="8">
    <source>
        <dbReference type="ARBA" id="ARBA00023204"/>
    </source>
</evidence>
<evidence type="ECO:0000313" key="14">
    <source>
        <dbReference type="Proteomes" id="UP000707356"/>
    </source>
</evidence>
<dbReference type="PANTHER" id="PTHR45674">
    <property type="entry name" value="DNA LIGASE 1/3 FAMILY MEMBER"/>
    <property type="match status" value="1"/>
</dbReference>
<dbReference type="GO" id="GO:0006281">
    <property type="term" value="P:DNA repair"/>
    <property type="evidence" value="ECO:0007669"/>
    <property type="project" value="UniProtKB-KW"/>
</dbReference>
<evidence type="ECO:0000256" key="5">
    <source>
        <dbReference type="ARBA" id="ARBA00022763"/>
    </source>
</evidence>
<dbReference type="SUPFAM" id="SSF117018">
    <property type="entry name" value="ATP-dependent DNA ligase DNA-binding domain"/>
    <property type="match status" value="1"/>
</dbReference>
<keyword evidence="3" id="KW-0132">Cell division</keyword>
<dbReference type="Gene3D" id="2.40.50.140">
    <property type="entry name" value="Nucleic acid-binding proteins"/>
    <property type="match status" value="1"/>
</dbReference>
<dbReference type="GO" id="GO:0006310">
    <property type="term" value="P:DNA recombination"/>
    <property type="evidence" value="ECO:0007669"/>
    <property type="project" value="UniProtKB-KW"/>
</dbReference>
<organism evidence="13 14">
    <name type="scientific">Pegethrix bostrychoides GSE-TBD4-15B</name>
    <dbReference type="NCBI Taxonomy" id="2839662"/>
    <lineage>
        <taxon>Bacteria</taxon>
        <taxon>Bacillati</taxon>
        <taxon>Cyanobacteriota</taxon>
        <taxon>Cyanophyceae</taxon>
        <taxon>Oculatellales</taxon>
        <taxon>Oculatellaceae</taxon>
        <taxon>Pegethrix</taxon>
    </lineage>
</organism>
<evidence type="ECO:0000256" key="1">
    <source>
        <dbReference type="ARBA" id="ARBA00007572"/>
    </source>
</evidence>
<gene>
    <name evidence="13" type="ORF">KME07_05065</name>
</gene>
<dbReference type="AlphaFoldDB" id="A0A951P803"/>
<feature type="domain" description="ATP-dependent DNA ligase family profile" evidence="12">
    <location>
        <begin position="346"/>
        <end position="502"/>
    </location>
</feature>
<dbReference type="Gene3D" id="3.30.470.30">
    <property type="entry name" value="DNA ligase/mRNA capping enzyme"/>
    <property type="match status" value="1"/>
</dbReference>
<proteinExistence type="inferred from homology"/>
<evidence type="ECO:0000256" key="10">
    <source>
        <dbReference type="ARBA" id="ARBA00034003"/>
    </source>
</evidence>
<dbReference type="InterPro" id="IPR012310">
    <property type="entry name" value="DNA_ligase_ATP-dep_cent"/>
</dbReference>
<evidence type="ECO:0000256" key="2">
    <source>
        <dbReference type="ARBA" id="ARBA00022598"/>
    </source>
</evidence>
<keyword evidence="5" id="KW-0227">DNA damage</keyword>
<evidence type="ECO:0000259" key="12">
    <source>
        <dbReference type="PROSITE" id="PS50160"/>
    </source>
</evidence>
<dbReference type="InterPro" id="IPR036599">
    <property type="entry name" value="DNA_ligase_N_sf"/>
</dbReference>
<comment type="similarity">
    <text evidence="1">Belongs to the ATP-dependent DNA ligase family.</text>
</comment>
<dbReference type="GO" id="GO:0003677">
    <property type="term" value="F:DNA binding"/>
    <property type="evidence" value="ECO:0007669"/>
    <property type="project" value="InterPro"/>
</dbReference>
<keyword evidence="2" id="KW-0436">Ligase</keyword>
<dbReference type="PANTHER" id="PTHR45674:SF4">
    <property type="entry name" value="DNA LIGASE 1"/>
    <property type="match status" value="1"/>
</dbReference>
<evidence type="ECO:0000256" key="7">
    <source>
        <dbReference type="ARBA" id="ARBA00023172"/>
    </source>
</evidence>
<dbReference type="Gene3D" id="1.10.3260.10">
    <property type="entry name" value="DNA ligase, ATP-dependent, N-terminal domain"/>
    <property type="match status" value="1"/>
</dbReference>
<dbReference type="GO" id="GO:0005524">
    <property type="term" value="F:ATP binding"/>
    <property type="evidence" value="ECO:0007669"/>
    <property type="project" value="UniProtKB-KW"/>
</dbReference>
<dbReference type="InterPro" id="IPR012308">
    <property type="entry name" value="DNA_ligase_ATP-dep_N"/>
</dbReference>
<dbReference type="Pfam" id="PF01068">
    <property type="entry name" value="DNA_ligase_A_M"/>
    <property type="match status" value="1"/>
</dbReference>
<dbReference type="GO" id="GO:0003910">
    <property type="term" value="F:DNA ligase (ATP) activity"/>
    <property type="evidence" value="ECO:0007669"/>
    <property type="project" value="UniProtKB-EC"/>
</dbReference>
<protein>
    <recommendedName>
        <fullName evidence="12">ATP-dependent DNA ligase family profile domain-containing protein</fullName>
    </recommendedName>
</protein>
<evidence type="ECO:0000313" key="13">
    <source>
        <dbReference type="EMBL" id="MBW4464796.1"/>
    </source>
</evidence>
<name>A0A951P803_9CYAN</name>
<comment type="caution">
    <text evidence="13">The sequence shown here is derived from an EMBL/GenBank/DDBJ whole genome shotgun (WGS) entry which is preliminary data.</text>
</comment>
<evidence type="ECO:0000256" key="4">
    <source>
        <dbReference type="ARBA" id="ARBA00022741"/>
    </source>
</evidence>
<evidence type="ECO:0000256" key="6">
    <source>
        <dbReference type="ARBA" id="ARBA00022840"/>
    </source>
</evidence>
<feature type="compositionally biased region" description="Low complexity" evidence="11">
    <location>
        <begin position="476"/>
        <end position="487"/>
    </location>
</feature>
<keyword evidence="9" id="KW-0131">Cell cycle</keyword>
<dbReference type="InterPro" id="IPR012340">
    <property type="entry name" value="NA-bd_OB-fold"/>
</dbReference>
<keyword evidence="7" id="KW-0233">DNA recombination</keyword>
<reference evidence="13" key="2">
    <citation type="journal article" date="2022" name="Microbiol. Resour. Announc.">
        <title>Metagenome Sequencing to Explore Phylogenomics of Terrestrial Cyanobacteria.</title>
        <authorList>
            <person name="Ward R.D."/>
            <person name="Stajich J.E."/>
            <person name="Johansen J.R."/>
            <person name="Huntemann M."/>
            <person name="Clum A."/>
            <person name="Foster B."/>
            <person name="Foster B."/>
            <person name="Roux S."/>
            <person name="Palaniappan K."/>
            <person name="Varghese N."/>
            <person name="Mukherjee S."/>
            <person name="Reddy T.B.K."/>
            <person name="Daum C."/>
            <person name="Copeland A."/>
            <person name="Chen I.A."/>
            <person name="Ivanova N.N."/>
            <person name="Kyrpides N.C."/>
            <person name="Shapiro N."/>
            <person name="Eloe-Fadrosh E.A."/>
            <person name="Pietrasiak N."/>
        </authorList>
    </citation>
    <scope>NUCLEOTIDE SEQUENCE</scope>
    <source>
        <strain evidence="13">GSE-TBD4-15B</strain>
    </source>
</reference>
<reference evidence="13" key="1">
    <citation type="submission" date="2021-05" db="EMBL/GenBank/DDBJ databases">
        <authorList>
            <person name="Pietrasiak N."/>
            <person name="Ward R."/>
            <person name="Stajich J.E."/>
            <person name="Kurbessoian T."/>
        </authorList>
    </citation>
    <scope>NUCLEOTIDE SEQUENCE</scope>
    <source>
        <strain evidence="13">GSE-TBD4-15B</strain>
    </source>
</reference>
<dbReference type="SUPFAM" id="SSF56091">
    <property type="entry name" value="DNA ligase/mRNA capping enzyme, catalytic domain"/>
    <property type="match status" value="1"/>
</dbReference>